<proteinExistence type="predicted"/>
<name>A0A0E9XI83_ANGAN</name>
<dbReference type="AlphaFoldDB" id="A0A0E9XI83"/>
<reference evidence="2" key="1">
    <citation type="submission" date="2014-11" db="EMBL/GenBank/DDBJ databases">
        <authorList>
            <person name="Amaro Gonzalez C."/>
        </authorList>
    </citation>
    <scope>NUCLEOTIDE SEQUENCE</scope>
</reference>
<dbReference type="EMBL" id="GBXM01007184">
    <property type="protein sequence ID" value="JAI01394.1"/>
    <property type="molecule type" value="Transcribed_RNA"/>
</dbReference>
<accession>A0A0E9XI83</accession>
<protein>
    <submittedName>
        <fullName evidence="2">Uncharacterized protein</fullName>
    </submittedName>
</protein>
<feature type="region of interest" description="Disordered" evidence="1">
    <location>
        <begin position="1"/>
        <end position="29"/>
    </location>
</feature>
<evidence type="ECO:0000313" key="2">
    <source>
        <dbReference type="EMBL" id="JAI01394.1"/>
    </source>
</evidence>
<reference evidence="2" key="2">
    <citation type="journal article" date="2015" name="Fish Shellfish Immunol.">
        <title>Early steps in the European eel (Anguilla anguilla)-Vibrio vulnificus interaction in the gills: Role of the RtxA13 toxin.</title>
        <authorList>
            <person name="Callol A."/>
            <person name="Pajuelo D."/>
            <person name="Ebbesson L."/>
            <person name="Teles M."/>
            <person name="MacKenzie S."/>
            <person name="Amaro C."/>
        </authorList>
    </citation>
    <scope>NUCLEOTIDE SEQUENCE</scope>
</reference>
<organism evidence="2">
    <name type="scientific">Anguilla anguilla</name>
    <name type="common">European freshwater eel</name>
    <name type="synonym">Muraena anguilla</name>
    <dbReference type="NCBI Taxonomy" id="7936"/>
    <lineage>
        <taxon>Eukaryota</taxon>
        <taxon>Metazoa</taxon>
        <taxon>Chordata</taxon>
        <taxon>Craniata</taxon>
        <taxon>Vertebrata</taxon>
        <taxon>Euteleostomi</taxon>
        <taxon>Actinopterygii</taxon>
        <taxon>Neopterygii</taxon>
        <taxon>Teleostei</taxon>
        <taxon>Anguilliformes</taxon>
        <taxon>Anguillidae</taxon>
        <taxon>Anguilla</taxon>
    </lineage>
</organism>
<sequence length="29" mass="3094">MQSRSSSNSKSVKNSPKAGQMEVYCGMAT</sequence>
<feature type="compositionally biased region" description="Low complexity" evidence="1">
    <location>
        <begin position="1"/>
        <end position="15"/>
    </location>
</feature>
<evidence type="ECO:0000256" key="1">
    <source>
        <dbReference type="SAM" id="MobiDB-lite"/>
    </source>
</evidence>